<gene>
    <name evidence="4" type="ORF">D9Q98_003280</name>
</gene>
<evidence type="ECO:0000313" key="4">
    <source>
        <dbReference type="EMBL" id="KAI3433467.1"/>
    </source>
</evidence>
<evidence type="ECO:0000256" key="1">
    <source>
        <dbReference type="ARBA" id="ARBA00022737"/>
    </source>
</evidence>
<dbReference type="SUPFAM" id="SSF48403">
    <property type="entry name" value="Ankyrin repeat"/>
    <property type="match status" value="1"/>
</dbReference>
<dbReference type="InterPro" id="IPR036770">
    <property type="entry name" value="Ankyrin_rpt-contain_sf"/>
</dbReference>
<accession>A0A9D4TSG8</accession>
<reference evidence="4" key="2">
    <citation type="submission" date="2020-11" db="EMBL/GenBank/DDBJ databases">
        <authorList>
            <person name="Cecchin M."/>
            <person name="Marcolungo L."/>
            <person name="Rossato M."/>
            <person name="Girolomoni L."/>
            <person name="Cosentino E."/>
            <person name="Cuine S."/>
            <person name="Li-Beisson Y."/>
            <person name="Delledonne M."/>
            <person name="Ballottari M."/>
        </authorList>
    </citation>
    <scope>NUCLEOTIDE SEQUENCE</scope>
    <source>
        <strain evidence="4">211/11P</strain>
        <tissue evidence="4">Whole cell</tissue>
    </source>
</reference>
<keyword evidence="1" id="KW-0677">Repeat</keyword>
<dbReference type="Pfam" id="PF13637">
    <property type="entry name" value="Ank_4"/>
    <property type="match status" value="1"/>
</dbReference>
<dbReference type="PANTHER" id="PTHR24198">
    <property type="entry name" value="ANKYRIN REPEAT AND PROTEIN KINASE DOMAIN-CONTAINING PROTEIN"/>
    <property type="match status" value="1"/>
</dbReference>
<organism evidence="4 5">
    <name type="scientific">Chlorella vulgaris</name>
    <name type="common">Green alga</name>
    <dbReference type="NCBI Taxonomy" id="3077"/>
    <lineage>
        <taxon>Eukaryota</taxon>
        <taxon>Viridiplantae</taxon>
        <taxon>Chlorophyta</taxon>
        <taxon>core chlorophytes</taxon>
        <taxon>Trebouxiophyceae</taxon>
        <taxon>Chlorellales</taxon>
        <taxon>Chlorellaceae</taxon>
        <taxon>Chlorella clade</taxon>
        <taxon>Chlorella</taxon>
    </lineage>
</organism>
<reference evidence="4" key="1">
    <citation type="journal article" date="2019" name="Plant J.">
        <title>Chlorella vulgaris genome assembly and annotation reveals the molecular basis for metabolic acclimation to high light conditions.</title>
        <authorList>
            <person name="Cecchin M."/>
            <person name="Marcolungo L."/>
            <person name="Rossato M."/>
            <person name="Girolomoni L."/>
            <person name="Cosentino E."/>
            <person name="Cuine S."/>
            <person name="Li-Beisson Y."/>
            <person name="Delledonne M."/>
            <person name="Ballottari M."/>
        </authorList>
    </citation>
    <scope>NUCLEOTIDE SEQUENCE</scope>
    <source>
        <strain evidence="4">211/11P</strain>
    </source>
</reference>
<sequence length="363" mass="38863">MAGEGEGVLNASRGYFKVVFSHGGTEYEVHPPELDHLVTLNPCVKDVVSRLDKPWGVYFSHFMIQLNHYAADIASMSRFLPPAAASGHDSFVQLLLAANPGAAAIPDEQGMLPLHWAALGGETFTCQLLLDGAPNTATTVDLLGKLPLHMAAGYGHADTCQLLLNAAPDTVRTASVDGMLPVHWAAYRGHTATCELLLDAAPQTAAMPNSEGRTPLQFALDGDDDWYNDPPFLDAARCFVAAGPAADVLEALSAVPEALPLFADFFMTRSPHLTSEEWTAAWSAVPAPCPGLMHALPAVLAHSAEQARHLVQRLPPADVQRLRTAALCLARFQKQSGVFLPAALVWRMLALLGARTCSAFFLV</sequence>
<keyword evidence="5" id="KW-1185">Reference proteome</keyword>
<dbReference type="PROSITE" id="PS50297">
    <property type="entry name" value="ANK_REP_REGION"/>
    <property type="match status" value="1"/>
</dbReference>
<dbReference type="AlphaFoldDB" id="A0A9D4TSG8"/>
<dbReference type="Proteomes" id="UP001055712">
    <property type="component" value="Unassembled WGS sequence"/>
</dbReference>
<dbReference type="Gene3D" id="1.25.40.20">
    <property type="entry name" value="Ankyrin repeat-containing domain"/>
    <property type="match status" value="1"/>
</dbReference>
<name>A0A9D4TSG8_CHLVU</name>
<protein>
    <submittedName>
        <fullName evidence="4">Uncharacterized protein</fullName>
    </submittedName>
</protein>
<dbReference type="EMBL" id="SIDB01000004">
    <property type="protein sequence ID" value="KAI3433467.1"/>
    <property type="molecule type" value="Genomic_DNA"/>
</dbReference>
<evidence type="ECO:0000256" key="3">
    <source>
        <dbReference type="PROSITE-ProRule" id="PRU00023"/>
    </source>
</evidence>
<comment type="caution">
    <text evidence="4">The sequence shown here is derived from an EMBL/GenBank/DDBJ whole genome shotgun (WGS) entry which is preliminary data.</text>
</comment>
<dbReference type="Pfam" id="PF12796">
    <property type="entry name" value="Ank_2"/>
    <property type="match status" value="1"/>
</dbReference>
<dbReference type="PROSITE" id="PS50088">
    <property type="entry name" value="ANK_REPEAT"/>
    <property type="match status" value="1"/>
</dbReference>
<dbReference type="OrthoDB" id="548600at2759"/>
<evidence type="ECO:0000256" key="2">
    <source>
        <dbReference type="ARBA" id="ARBA00023043"/>
    </source>
</evidence>
<dbReference type="InterPro" id="IPR002110">
    <property type="entry name" value="Ankyrin_rpt"/>
</dbReference>
<dbReference type="PANTHER" id="PTHR24198:SF165">
    <property type="entry name" value="ANKYRIN REPEAT-CONTAINING PROTEIN-RELATED"/>
    <property type="match status" value="1"/>
</dbReference>
<evidence type="ECO:0000313" key="5">
    <source>
        <dbReference type="Proteomes" id="UP001055712"/>
    </source>
</evidence>
<dbReference type="SMART" id="SM00248">
    <property type="entry name" value="ANK"/>
    <property type="match status" value="4"/>
</dbReference>
<keyword evidence="2 3" id="KW-0040">ANK repeat</keyword>
<feature type="repeat" description="ANK" evidence="3">
    <location>
        <begin position="143"/>
        <end position="169"/>
    </location>
</feature>
<proteinExistence type="predicted"/>